<evidence type="ECO:0000313" key="3">
    <source>
        <dbReference type="EMBL" id="TCP17690.1"/>
    </source>
</evidence>
<evidence type="ECO:0000256" key="2">
    <source>
        <dbReference type="ARBA" id="ARBA00023239"/>
    </source>
</evidence>
<dbReference type="OrthoDB" id="9797895at2"/>
<keyword evidence="1" id="KW-0479">Metal-binding</keyword>
<gene>
    <name evidence="3" type="ORF">EV674_11131</name>
</gene>
<evidence type="ECO:0000256" key="1">
    <source>
        <dbReference type="ARBA" id="ARBA00022723"/>
    </source>
</evidence>
<dbReference type="InterPro" id="IPR002762">
    <property type="entry name" value="CbiX-like"/>
</dbReference>
<dbReference type="EMBL" id="SLXH01000011">
    <property type="protein sequence ID" value="TCP17690.1"/>
    <property type="molecule type" value="Genomic_DNA"/>
</dbReference>
<keyword evidence="2" id="KW-0456">Lyase</keyword>
<keyword evidence="4" id="KW-1185">Reference proteome</keyword>
<dbReference type="Gene3D" id="3.40.50.1400">
    <property type="match status" value="1"/>
</dbReference>
<dbReference type="PANTHER" id="PTHR33542">
    <property type="entry name" value="SIROHYDROCHLORIN FERROCHELATASE, CHLOROPLASTIC"/>
    <property type="match status" value="1"/>
</dbReference>
<dbReference type="PANTHER" id="PTHR33542:SF3">
    <property type="entry name" value="SIROHYDROCHLORIN FERROCHELATASE, CHLOROPLASTIC"/>
    <property type="match status" value="1"/>
</dbReference>
<dbReference type="RefSeq" id="WP_119012567.1">
    <property type="nucleotide sequence ID" value="NZ_QXNC01000007.1"/>
</dbReference>
<dbReference type="GO" id="GO:0046872">
    <property type="term" value="F:metal ion binding"/>
    <property type="evidence" value="ECO:0007669"/>
    <property type="project" value="UniProtKB-KW"/>
</dbReference>
<evidence type="ECO:0000313" key="4">
    <source>
        <dbReference type="Proteomes" id="UP000295182"/>
    </source>
</evidence>
<dbReference type="AlphaFoldDB" id="A0A4R2N9L5"/>
<proteinExistence type="predicted"/>
<dbReference type="Proteomes" id="UP000295182">
    <property type="component" value="Unassembled WGS sequence"/>
</dbReference>
<dbReference type="SUPFAM" id="SSF53800">
    <property type="entry name" value="Chelatase"/>
    <property type="match status" value="1"/>
</dbReference>
<reference evidence="3 4" key="1">
    <citation type="submission" date="2019-03" db="EMBL/GenBank/DDBJ databases">
        <title>Genomic Encyclopedia of Type Strains, Phase IV (KMG-IV): sequencing the most valuable type-strain genomes for metagenomic binning, comparative biology and taxonomic classification.</title>
        <authorList>
            <person name="Goeker M."/>
        </authorList>
    </citation>
    <scope>NUCLEOTIDE SEQUENCE [LARGE SCALE GENOMIC DNA]</scope>
    <source>
        <strain evidence="3 4">DSM 1837</strain>
    </source>
</reference>
<accession>A0A4R2N9L5</accession>
<dbReference type="CDD" id="cd03416">
    <property type="entry name" value="CbiX_SirB_N"/>
    <property type="match status" value="1"/>
</dbReference>
<protein>
    <submittedName>
        <fullName evidence="3">Sirohydrochlorin cobaltochelatase</fullName>
    </submittedName>
</protein>
<name>A0A4R2N9L5_9BURK</name>
<dbReference type="Pfam" id="PF01903">
    <property type="entry name" value="CbiX"/>
    <property type="match status" value="1"/>
</dbReference>
<organism evidence="3 4">
    <name type="scientific">Simplicispira metamorpha</name>
    <dbReference type="NCBI Taxonomy" id="80881"/>
    <lineage>
        <taxon>Bacteria</taxon>
        <taxon>Pseudomonadati</taxon>
        <taxon>Pseudomonadota</taxon>
        <taxon>Betaproteobacteria</taxon>
        <taxon>Burkholderiales</taxon>
        <taxon>Comamonadaceae</taxon>
        <taxon>Simplicispira</taxon>
    </lineage>
</organism>
<dbReference type="InterPro" id="IPR050963">
    <property type="entry name" value="Sirohydro_Cobaltochel/CbiX"/>
</dbReference>
<sequence>MTTLPPPPHHGVILFAHGSRDPQWRAPIEAVRQHIARHQPQVLTCCAYLELCEPDLAQATRDLLAQGAASITITPMFLGTGKHAREDLPQLMAALRAQHPQVQFTVQQAIGEDPRMTALMADIACTPAHTSS</sequence>
<dbReference type="GO" id="GO:0016829">
    <property type="term" value="F:lyase activity"/>
    <property type="evidence" value="ECO:0007669"/>
    <property type="project" value="UniProtKB-KW"/>
</dbReference>
<comment type="caution">
    <text evidence="3">The sequence shown here is derived from an EMBL/GenBank/DDBJ whole genome shotgun (WGS) entry which is preliminary data.</text>
</comment>